<dbReference type="Gene3D" id="3.30.9.10">
    <property type="entry name" value="D-Amino Acid Oxidase, subunit A, domain 2"/>
    <property type="match status" value="1"/>
</dbReference>
<dbReference type="InterPro" id="IPR036188">
    <property type="entry name" value="FAD/NAD-bd_sf"/>
</dbReference>
<dbReference type="Proteomes" id="UP000195766">
    <property type="component" value="Unassembled WGS sequence"/>
</dbReference>
<dbReference type="SUPFAM" id="SSF51905">
    <property type="entry name" value="FAD/NAD(P)-binding domain"/>
    <property type="match status" value="1"/>
</dbReference>
<evidence type="ECO:0000313" key="4">
    <source>
        <dbReference type="Proteomes" id="UP000195766"/>
    </source>
</evidence>
<dbReference type="SUPFAM" id="SSF54373">
    <property type="entry name" value="FAD-linked reductases, C-terminal domain"/>
    <property type="match status" value="1"/>
</dbReference>
<dbReference type="GO" id="GO:0005737">
    <property type="term" value="C:cytoplasm"/>
    <property type="evidence" value="ECO:0007669"/>
    <property type="project" value="TreeGrafter"/>
</dbReference>
<dbReference type="Pfam" id="PF01266">
    <property type="entry name" value="DAO"/>
    <property type="match status" value="1"/>
</dbReference>
<protein>
    <submittedName>
        <fullName evidence="3">Glycine oxidase ThiO</fullName>
        <ecNumber evidence="3">1.4.3.19</ecNumber>
    </submittedName>
</protein>
<dbReference type="InterPro" id="IPR006076">
    <property type="entry name" value="FAD-dep_OxRdtase"/>
</dbReference>
<name>A0A1R4G788_BREDI</name>
<dbReference type="EC" id="1.4.3.19" evidence="3"/>
<evidence type="ECO:0000256" key="1">
    <source>
        <dbReference type="ARBA" id="ARBA00023002"/>
    </source>
</evidence>
<feature type="domain" description="FAD dependent oxidoreductase" evidence="2">
    <location>
        <begin position="12"/>
        <end position="322"/>
    </location>
</feature>
<gene>
    <name evidence="3" type="ORF">FM111_09995</name>
</gene>
<evidence type="ECO:0000259" key="2">
    <source>
        <dbReference type="Pfam" id="PF01266"/>
    </source>
</evidence>
<evidence type="ECO:0000313" key="3">
    <source>
        <dbReference type="EMBL" id="SJM63917.1"/>
    </source>
</evidence>
<dbReference type="RefSeq" id="WP_256968191.1">
    <property type="nucleotide sequence ID" value="NZ_FUIE01000052.1"/>
</dbReference>
<dbReference type="Gene3D" id="3.50.50.60">
    <property type="entry name" value="FAD/NAD(P)-binding domain"/>
    <property type="match status" value="1"/>
</dbReference>
<sequence>MPLFNSPEPSFDAVVIGAGALGLCAATELRRRGRRVAVVDPGGVNASAVAAGMIAPAMECAIDDLSLEAAEVLRRARDLWPAFAEATGVRLYGDMAEWRGGDVAELAARMAALGFQHQYDAASARLTTHEDAKVDPPQALAALARGLTVIEAQAQGVSPDGQGWRVQTTAGAVRGDHVILATGADPALEGLPLEARAAVACIAPIRGQIGLVRERLVDHVLRGPGAYVAPMGEGSVIGATMEPGARSVMPDAARCEAMLAAAWTVLGQAPRPLTIDWRAGVRGTTPDGLPIAGQVAPGLHVVLGPRRNGWLLGPLIGAVVADATEGRPVAEPTLHPSRFF</sequence>
<dbReference type="PANTHER" id="PTHR13847">
    <property type="entry name" value="SARCOSINE DEHYDROGENASE-RELATED"/>
    <property type="match status" value="1"/>
</dbReference>
<dbReference type="AlphaFoldDB" id="A0A1R4G788"/>
<reference evidence="3 4" key="1">
    <citation type="submission" date="2017-02" db="EMBL/GenBank/DDBJ databases">
        <authorList>
            <person name="Peterson S.W."/>
        </authorList>
    </citation>
    <scope>NUCLEOTIDE SEQUENCE [LARGE SCALE GENOMIC DNA]</scope>
    <source>
        <strain evidence="3 4">3F5N</strain>
    </source>
</reference>
<dbReference type="EMBL" id="FUIE01000052">
    <property type="protein sequence ID" value="SJM63917.1"/>
    <property type="molecule type" value="Genomic_DNA"/>
</dbReference>
<dbReference type="GO" id="GO:0043799">
    <property type="term" value="F:glycine oxidase activity"/>
    <property type="evidence" value="ECO:0007669"/>
    <property type="project" value="UniProtKB-EC"/>
</dbReference>
<accession>A0A1R4G788</accession>
<dbReference type="PANTHER" id="PTHR13847:SF289">
    <property type="entry name" value="GLYCINE OXIDASE"/>
    <property type="match status" value="1"/>
</dbReference>
<keyword evidence="1 3" id="KW-0560">Oxidoreductase</keyword>
<proteinExistence type="predicted"/>
<organism evidence="3 4">
    <name type="scientific">Brevundimonas diminuta 3F5N</name>
    <dbReference type="NCBI Taxonomy" id="1255603"/>
    <lineage>
        <taxon>Bacteria</taxon>
        <taxon>Pseudomonadati</taxon>
        <taxon>Pseudomonadota</taxon>
        <taxon>Alphaproteobacteria</taxon>
        <taxon>Caulobacterales</taxon>
        <taxon>Caulobacteraceae</taxon>
        <taxon>Brevundimonas</taxon>
    </lineage>
</organism>